<dbReference type="AlphaFoldDB" id="A0A0K3CGK7"/>
<evidence type="ECO:0000259" key="5">
    <source>
        <dbReference type="PROSITE" id="PS51891"/>
    </source>
</evidence>
<evidence type="ECO:0000313" key="7">
    <source>
        <dbReference type="EMBL" id="PRQ72380.1"/>
    </source>
</evidence>
<keyword evidence="3" id="KW-0862">Zinc</keyword>
<dbReference type="PROSITE" id="PS51891">
    <property type="entry name" value="CENP_V_GFA"/>
    <property type="match status" value="1"/>
</dbReference>
<evidence type="ECO:0000313" key="6">
    <source>
        <dbReference type="EMBL" id="CTR08814.1"/>
    </source>
</evidence>
<keyword evidence="4" id="KW-0456">Lyase</keyword>
<evidence type="ECO:0000256" key="1">
    <source>
        <dbReference type="ARBA" id="ARBA00005495"/>
    </source>
</evidence>
<dbReference type="SUPFAM" id="SSF51316">
    <property type="entry name" value="Mss4-like"/>
    <property type="match status" value="1"/>
</dbReference>
<reference evidence="6 8" key="1">
    <citation type="submission" date="2015-07" db="EMBL/GenBank/DDBJ databases">
        <authorList>
            <person name="Cajimat M.N.B."/>
            <person name="Milazzo M.L."/>
            <person name="Fulhorst C.F."/>
        </authorList>
    </citation>
    <scope>NUCLEOTIDE SEQUENCE [LARGE SCALE GENOMIC DNA]</scope>
    <source>
        <strain evidence="6">Single colony</strain>
    </source>
</reference>
<comment type="similarity">
    <text evidence="1">Belongs to the Gfa family.</text>
</comment>
<organism evidence="6 8">
    <name type="scientific">Rhodotorula toruloides</name>
    <name type="common">Yeast</name>
    <name type="synonym">Rhodosporidium toruloides</name>
    <dbReference type="NCBI Taxonomy" id="5286"/>
    <lineage>
        <taxon>Eukaryota</taxon>
        <taxon>Fungi</taxon>
        <taxon>Dikarya</taxon>
        <taxon>Basidiomycota</taxon>
        <taxon>Pucciniomycotina</taxon>
        <taxon>Microbotryomycetes</taxon>
        <taxon>Sporidiobolales</taxon>
        <taxon>Sporidiobolaceae</taxon>
        <taxon>Rhodotorula</taxon>
    </lineage>
</organism>
<dbReference type="PANTHER" id="PTHR33337:SF40">
    <property type="entry name" value="CENP-V_GFA DOMAIN-CONTAINING PROTEIN-RELATED"/>
    <property type="match status" value="1"/>
</dbReference>
<proteinExistence type="inferred from homology"/>
<evidence type="ECO:0000313" key="8">
    <source>
        <dbReference type="Proteomes" id="UP000199069"/>
    </source>
</evidence>
<dbReference type="Pfam" id="PF04828">
    <property type="entry name" value="GFA"/>
    <property type="match status" value="1"/>
</dbReference>
<evidence type="ECO:0000256" key="2">
    <source>
        <dbReference type="ARBA" id="ARBA00022723"/>
    </source>
</evidence>
<evidence type="ECO:0000256" key="4">
    <source>
        <dbReference type="ARBA" id="ARBA00023239"/>
    </source>
</evidence>
<dbReference type="EMBL" id="LCTV02000009">
    <property type="protein sequence ID" value="PRQ72380.1"/>
    <property type="molecule type" value="Genomic_DNA"/>
</dbReference>
<dbReference type="OMA" id="RYICVGS"/>
<keyword evidence="8" id="KW-1185">Reference proteome</keyword>
<name>A0A0K3CGK7_RHOTO</name>
<sequence length="142" mass="15814">MPTYPGGCYCRAIRYEVTVDSPDDLRTSLCHCKNCKKFTGGPYGVTTKLPLQSFKITTGEPTSQSADNGSGSLLHRLFCKICGGPIAEWGDAAKDTQRYVFTGTFDDIEQEGLRPKGEFFTSRRVGWLEPIEGCFQKKEIKE</sequence>
<gene>
    <name evidence="6" type="primary">FGENESH: predicted gene_9.21</name>
    <name evidence="7" type="ORF">AAT19DRAFT_16304</name>
    <name evidence="6" type="ORF">BN2166_0046750</name>
</gene>
<dbReference type="GO" id="GO:0016846">
    <property type="term" value="F:carbon-sulfur lyase activity"/>
    <property type="evidence" value="ECO:0007669"/>
    <property type="project" value="InterPro"/>
</dbReference>
<evidence type="ECO:0000256" key="3">
    <source>
        <dbReference type="ARBA" id="ARBA00022833"/>
    </source>
</evidence>
<dbReference type="Proteomes" id="UP000239560">
    <property type="component" value="Unassembled WGS sequence"/>
</dbReference>
<dbReference type="OrthoDB" id="9985472at2759"/>
<dbReference type="Proteomes" id="UP000199069">
    <property type="component" value="Unassembled WGS sequence"/>
</dbReference>
<dbReference type="STRING" id="5286.A0A0K3CGK7"/>
<keyword evidence="2" id="KW-0479">Metal-binding</keyword>
<dbReference type="PANTHER" id="PTHR33337">
    <property type="entry name" value="GFA DOMAIN-CONTAINING PROTEIN"/>
    <property type="match status" value="1"/>
</dbReference>
<dbReference type="InterPro" id="IPR006913">
    <property type="entry name" value="CENP-V/GFA"/>
</dbReference>
<dbReference type="GO" id="GO:0046872">
    <property type="term" value="F:metal ion binding"/>
    <property type="evidence" value="ECO:0007669"/>
    <property type="project" value="UniProtKB-KW"/>
</dbReference>
<feature type="domain" description="CENP-V/GFA" evidence="5">
    <location>
        <begin position="4"/>
        <end position="132"/>
    </location>
</feature>
<dbReference type="Gene3D" id="3.90.1590.10">
    <property type="entry name" value="glutathione-dependent formaldehyde- activating enzyme (gfa)"/>
    <property type="match status" value="1"/>
</dbReference>
<evidence type="ECO:0000313" key="9">
    <source>
        <dbReference type="Proteomes" id="UP000239560"/>
    </source>
</evidence>
<protein>
    <submittedName>
        <fullName evidence="6">BY PROTMAP: gi|814539496|emb|CEQ43133.1| SPOSA6832_05030 [Sporidiobolus salmonicolor]</fullName>
    </submittedName>
    <submittedName>
        <fullName evidence="7">DUF636 domain protein</fullName>
    </submittedName>
</protein>
<reference evidence="7 9" key="2">
    <citation type="journal article" date="2018" name="Elife">
        <title>Functional genomics of lipid metabolism in the oleaginous yeast Rhodosporidium toruloides.</title>
        <authorList>
            <person name="Coradetti S.T."/>
            <person name="Pinel D."/>
            <person name="Geiselman G."/>
            <person name="Ito M."/>
            <person name="Mondo S."/>
            <person name="Reilly M.C."/>
            <person name="Cheng Y.F."/>
            <person name="Bauer S."/>
            <person name="Grigoriev I."/>
            <person name="Gladden J.M."/>
            <person name="Simmons B.A."/>
            <person name="Brem R."/>
            <person name="Arkin A.P."/>
            <person name="Skerker J.M."/>
        </authorList>
    </citation>
    <scope>NUCLEOTIDE SEQUENCE [LARGE SCALE GENOMIC DNA]</scope>
    <source>
        <strain evidence="7 9">NBRC 0880</strain>
    </source>
</reference>
<dbReference type="InterPro" id="IPR011057">
    <property type="entry name" value="Mss4-like_sf"/>
</dbReference>
<accession>A0A0K3CGK7</accession>
<dbReference type="EMBL" id="CWKI01000009">
    <property type="protein sequence ID" value="CTR08814.1"/>
    <property type="molecule type" value="Genomic_DNA"/>
</dbReference>